<keyword evidence="2" id="KW-1185">Reference proteome</keyword>
<accession>A0ABQ0M3S4</accession>
<evidence type="ECO:0000313" key="1">
    <source>
        <dbReference type="EMBL" id="GAT57960.1"/>
    </source>
</evidence>
<organism evidence="1 2">
    <name type="scientific">Mycena chlorophos</name>
    <name type="common">Agaric fungus</name>
    <name type="synonym">Agaricus chlorophos</name>
    <dbReference type="NCBI Taxonomy" id="658473"/>
    <lineage>
        <taxon>Eukaryota</taxon>
        <taxon>Fungi</taxon>
        <taxon>Dikarya</taxon>
        <taxon>Basidiomycota</taxon>
        <taxon>Agaricomycotina</taxon>
        <taxon>Agaricomycetes</taxon>
        <taxon>Agaricomycetidae</taxon>
        <taxon>Agaricales</taxon>
        <taxon>Marasmiineae</taxon>
        <taxon>Mycenaceae</taxon>
        <taxon>Mycena</taxon>
    </lineage>
</organism>
<gene>
    <name evidence="1" type="ORF">MCHLO_14445</name>
</gene>
<dbReference type="Proteomes" id="UP000815677">
    <property type="component" value="Unassembled WGS sequence"/>
</dbReference>
<dbReference type="EMBL" id="DF849525">
    <property type="protein sequence ID" value="GAT57960.1"/>
    <property type="molecule type" value="Genomic_DNA"/>
</dbReference>
<evidence type="ECO:0008006" key="3">
    <source>
        <dbReference type="Google" id="ProtNLM"/>
    </source>
</evidence>
<proteinExistence type="predicted"/>
<name>A0ABQ0M3S4_MYCCL</name>
<protein>
    <recommendedName>
        <fullName evidence="3">HNH nuclease domain-containing protein</fullName>
    </recommendedName>
</protein>
<evidence type="ECO:0000313" key="2">
    <source>
        <dbReference type="Proteomes" id="UP000815677"/>
    </source>
</evidence>
<sequence>MGCGWSESRFDVTVMATVTRLLLTMTDPEPSFVLAQRVLSQGRTVHIFSLEDYPTATIAGGLNTKNLSVPAYTFYRWLHLCNDALYSGLCPLDPSVVLRRITISTVDVMTYVARSFDGPVIPRNSPNPIEPGSYGLFLCDGTPYKGQVNCVNARRLSFEERDKNDRYPPGWPRQDAIPADLARLAASRDQVTISCALADDFKRNAISVDVDDAARIICFRNLSGAADSDKSQLQTHHSTVLGRPSEKFWREHFQYSLMVFFPTGSADFERDGYSPNALLEELLENNADLDSPKWRTQLGKEVLEVYMRQVILQKVDQRQLVNDGLDTSSSSSW</sequence>
<reference evidence="1" key="1">
    <citation type="submission" date="2014-09" db="EMBL/GenBank/DDBJ databases">
        <title>Genome sequence of the luminous mushroom Mycena chlorophos for searching fungal bioluminescence genes.</title>
        <authorList>
            <person name="Tanaka Y."/>
            <person name="Kasuga D."/>
            <person name="Oba Y."/>
            <person name="Hase S."/>
            <person name="Sato K."/>
            <person name="Oba Y."/>
            <person name="Sakakibara Y."/>
        </authorList>
    </citation>
    <scope>NUCLEOTIDE SEQUENCE</scope>
</reference>